<reference evidence="7" key="1">
    <citation type="submission" date="2019-10" db="EMBL/GenBank/DDBJ databases">
        <title>Complete genome sequence of Corynebacterium urogenitalis DSM 108747, isolated from the genital tract of a cow.</title>
        <authorList>
            <person name="Ruckert C."/>
            <person name="Ballas P."/>
            <person name="Wagener K."/>
            <person name="Drillich M."/>
            <person name="Kaempfer P."/>
            <person name="Busse H.-J."/>
            <person name="Ehling-Schulz M."/>
        </authorList>
    </citation>
    <scope>NUCLEOTIDE SEQUENCE [LARGE SCALE GENOMIC DNA]</scope>
    <source>
        <strain evidence="7">LMM 1652</strain>
    </source>
</reference>
<dbReference type="GO" id="GO:0016491">
    <property type="term" value="F:oxidoreductase activity"/>
    <property type="evidence" value="ECO:0007669"/>
    <property type="project" value="UniProtKB-KW"/>
</dbReference>
<proteinExistence type="predicted"/>
<dbReference type="InterPro" id="IPR005025">
    <property type="entry name" value="FMN_Rdtase-like_dom"/>
</dbReference>
<keyword evidence="3 6" id="KW-0560">Oxidoreductase</keyword>
<evidence type="ECO:0000256" key="3">
    <source>
        <dbReference type="ARBA" id="ARBA00023002"/>
    </source>
</evidence>
<dbReference type="OrthoDB" id="1643408at2"/>
<dbReference type="PANTHER" id="PTHR43408">
    <property type="entry name" value="FMN REDUCTASE (NADPH)"/>
    <property type="match status" value="1"/>
</dbReference>
<dbReference type="KEGG" id="cuo:CUROG_04245"/>
<dbReference type="InterPro" id="IPR023932">
    <property type="entry name" value="CE1759_FMN_reduct"/>
</dbReference>
<dbReference type="Gene3D" id="3.40.50.360">
    <property type="match status" value="1"/>
</dbReference>
<keyword evidence="1" id="KW-0285">Flavoprotein</keyword>
<accession>A0A5J6Z9L7</accession>
<name>A0A5J6Z9L7_9CORY</name>
<dbReference type="NCBIfam" id="TIGR04037">
    <property type="entry name" value="LLM_duo_CE1759"/>
    <property type="match status" value="1"/>
</dbReference>
<evidence type="ECO:0000313" key="6">
    <source>
        <dbReference type="EMBL" id="QFQ02227.1"/>
    </source>
</evidence>
<dbReference type="InterPro" id="IPR051814">
    <property type="entry name" value="NAD(P)H-dep_FMN_reductase"/>
</dbReference>
<organism evidence="6 7">
    <name type="scientific">Corynebacterium urogenitale</name>
    <dbReference type="NCBI Taxonomy" id="2487892"/>
    <lineage>
        <taxon>Bacteria</taxon>
        <taxon>Bacillati</taxon>
        <taxon>Actinomycetota</taxon>
        <taxon>Actinomycetes</taxon>
        <taxon>Mycobacteriales</taxon>
        <taxon>Corynebacteriaceae</taxon>
        <taxon>Corynebacterium</taxon>
    </lineage>
</organism>
<dbReference type="EC" id="1.5.1.45" evidence="6"/>
<evidence type="ECO:0000256" key="2">
    <source>
        <dbReference type="ARBA" id="ARBA00022643"/>
    </source>
</evidence>
<dbReference type="SUPFAM" id="SSF52218">
    <property type="entry name" value="Flavoproteins"/>
    <property type="match status" value="1"/>
</dbReference>
<sequence length="213" mass="22802">MKIVAVWTGLSEESTTTKLAERMINSAVTQLEEKHETAKVVRINLRELAMALSSMTVSMAPSAELERAFDDVRSADAIITATPIYKATPVGLHTLFWQLIDDEPLAGTPTLIGATGGTPRHSLATDSTLRPLLAYLKALVLPTSVFAATDDWGDAHAGAALNSRIDDAVAQLVALATGNPDQEQKKSQRSQDPLDPATITPFDELLAAHTHHG</sequence>
<dbReference type="PANTHER" id="PTHR43408:SF2">
    <property type="entry name" value="FMN REDUCTASE (NADPH)"/>
    <property type="match status" value="1"/>
</dbReference>
<feature type="domain" description="NADPH-dependent FMN reductase-like" evidence="5">
    <location>
        <begin position="1"/>
        <end position="151"/>
    </location>
</feature>
<evidence type="ECO:0000256" key="4">
    <source>
        <dbReference type="SAM" id="MobiDB-lite"/>
    </source>
</evidence>
<dbReference type="RefSeq" id="WP_151902617.1">
    <property type="nucleotide sequence ID" value="NZ_CP045032.1"/>
</dbReference>
<dbReference type="Proteomes" id="UP000326711">
    <property type="component" value="Chromosome"/>
</dbReference>
<gene>
    <name evidence="6" type="ORF">CUROG_04245</name>
</gene>
<dbReference type="Pfam" id="PF03358">
    <property type="entry name" value="FMN_red"/>
    <property type="match status" value="1"/>
</dbReference>
<protein>
    <submittedName>
        <fullName evidence="6">NAD(P)H-dependent FAD/FMN reductase</fullName>
        <ecNumber evidence="6">1.5.1.45</ecNumber>
    </submittedName>
</protein>
<feature type="region of interest" description="Disordered" evidence="4">
    <location>
        <begin position="178"/>
        <end position="198"/>
    </location>
</feature>
<dbReference type="AlphaFoldDB" id="A0A5J6Z9L7"/>
<keyword evidence="7" id="KW-1185">Reference proteome</keyword>
<evidence type="ECO:0000313" key="7">
    <source>
        <dbReference type="Proteomes" id="UP000326711"/>
    </source>
</evidence>
<evidence type="ECO:0000256" key="1">
    <source>
        <dbReference type="ARBA" id="ARBA00022630"/>
    </source>
</evidence>
<keyword evidence="2" id="KW-0288">FMN</keyword>
<evidence type="ECO:0000259" key="5">
    <source>
        <dbReference type="Pfam" id="PF03358"/>
    </source>
</evidence>
<dbReference type="EMBL" id="CP045032">
    <property type="protein sequence ID" value="QFQ02227.1"/>
    <property type="molecule type" value="Genomic_DNA"/>
</dbReference>
<dbReference type="InterPro" id="IPR029039">
    <property type="entry name" value="Flavoprotein-like_sf"/>
</dbReference>